<sequence>MPSSKRFELPKLDFKFGSLTDGTDIPPPLPSPVQEVPTPPQTPRASETKDSEPAVKGKVNDKTNGHGPAVPNSPATTNEGESQANGGVPRPMSRSQGSIVDEKKAKRSSGWFKRLRSHDSSPPQKRSSVVYEHPNNSQTQSQSRPQSRPQVQGPPPPMIPELTALDTKLDLSDGGSLGSDLFKNIKPCFPFSPPQLTTMATGLRTTTTLRPLASALRPAQYLPRVARRYKSGPYGYTQAKALVFSKEGEPRDVLQLHTHSISPSIPSSAVLLRALAAPINPADINTVQGTYGSKPPFTSLIGTPEPAAIPGNEGVFEVVSVGSKDLGLQRGDWVIPAASSFGTWRTHAVAEAKDVMKVSKEGLTPTQVATVSVNPCTAYRILRTYGPGEIKAGTNGGMNALEPGRGGWFIQNGANSGVGRAAIQLGKLWGLRSINVVRERETEAETETLKKELSDLGATAVVTEKEFLAREWRDQLKELTRGGREPVGLGLNCVGGKSATAIARSLGESGTMVSYGGMAKQPVMLPTGLLIFKDLRFVGFWLSKWNERDPQGRKFAIEDVLGMIREGRFKDVPVEEVPWSWETEAESLKQAVQGGLGGFRKGKGVFVFGET</sequence>
<feature type="compositionally biased region" description="Basic and acidic residues" evidence="13">
    <location>
        <begin position="1"/>
        <end position="14"/>
    </location>
</feature>
<dbReference type="FunFam" id="3.40.50.720:FF:000112">
    <property type="entry name" value="Enoyl-[acyl-carrier-protein] reductase 1, mitochondrial"/>
    <property type="match status" value="1"/>
</dbReference>
<keyword evidence="8" id="KW-0443">Lipid metabolism</keyword>
<keyword evidence="6" id="KW-0809">Transit peptide</keyword>
<dbReference type="SUPFAM" id="SSF50129">
    <property type="entry name" value="GroES-like"/>
    <property type="match status" value="1"/>
</dbReference>
<evidence type="ECO:0000313" key="16">
    <source>
        <dbReference type="Proteomes" id="UP000613401"/>
    </source>
</evidence>
<protein>
    <recommendedName>
        <fullName evidence="11">enoyl-[acyl-carrier-protein] reductase</fullName>
        <ecNumber evidence="11">1.3.1.104</ecNumber>
    </recommendedName>
</protein>
<evidence type="ECO:0000259" key="14">
    <source>
        <dbReference type="SMART" id="SM00829"/>
    </source>
</evidence>
<dbReference type="GeneID" id="69016500"/>
<gene>
    <name evidence="15" type="ORF">GCG54_00009367</name>
</gene>
<dbReference type="Pfam" id="PF00107">
    <property type="entry name" value="ADH_zinc_N"/>
    <property type="match status" value="1"/>
</dbReference>
<evidence type="ECO:0000256" key="11">
    <source>
        <dbReference type="ARBA" id="ARBA00038963"/>
    </source>
</evidence>
<feature type="compositionally biased region" description="Low complexity" evidence="13">
    <location>
        <begin position="137"/>
        <end position="151"/>
    </location>
</feature>
<evidence type="ECO:0000256" key="4">
    <source>
        <dbReference type="ARBA" id="ARBA00022832"/>
    </source>
</evidence>
<dbReference type="GO" id="GO:0005739">
    <property type="term" value="C:mitochondrion"/>
    <property type="evidence" value="ECO:0007669"/>
    <property type="project" value="UniProtKB-SubCell"/>
</dbReference>
<dbReference type="InterPro" id="IPR020843">
    <property type="entry name" value="ER"/>
</dbReference>
<keyword evidence="4" id="KW-0276">Fatty acid metabolism</keyword>
<dbReference type="Gene3D" id="3.40.50.720">
    <property type="entry name" value="NAD(P)-binding Rossmann-like Domain"/>
    <property type="match status" value="1"/>
</dbReference>
<evidence type="ECO:0000256" key="12">
    <source>
        <dbReference type="ARBA" id="ARBA00048843"/>
    </source>
</evidence>
<dbReference type="InterPro" id="IPR013154">
    <property type="entry name" value="ADH-like_N"/>
</dbReference>
<comment type="subcellular location">
    <subcellularLocation>
        <location evidence="1">Mitochondrion</location>
    </subcellularLocation>
</comment>
<evidence type="ECO:0000256" key="5">
    <source>
        <dbReference type="ARBA" id="ARBA00022857"/>
    </source>
</evidence>
<dbReference type="EC" id="1.3.1.104" evidence="11"/>
<keyword evidence="7" id="KW-0560">Oxidoreductase</keyword>
<evidence type="ECO:0000256" key="8">
    <source>
        <dbReference type="ARBA" id="ARBA00023098"/>
    </source>
</evidence>
<organism evidence="15 16">
    <name type="scientific">Colletotrichum gloeosporioides</name>
    <name type="common">Anthracnose fungus</name>
    <name type="synonym">Glomerella cingulata</name>
    <dbReference type="NCBI Taxonomy" id="474922"/>
    <lineage>
        <taxon>Eukaryota</taxon>
        <taxon>Fungi</taxon>
        <taxon>Dikarya</taxon>
        <taxon>Ascomycota</taxon>
        <taxon>Pezizomycotina</taxon>
        <taxon>Sordariomycetes</taxon>
        <taxon>Hypocreomycetidae</taxon>
        <taxon>Glomerellales</taxon>
        <taxon>Glomerellaceae</taxon>
        <taxon>Colletotrichum</taxon>
        <taxon>Colletotrichum gloeosporioides species complex</taxon>
    </lineage>
</organism>
<dbReference type="InterPro" id="IPR051034">
    <property type="entry name" value="Mito_Enoyl-ACP_Reductase"/>
</dbReference>
<dbReference type="EMBL" id="WVTB01000117">
    <property type="protein sequence ID" value="KAF3797394.1"/>
    <property type="molecule type" value="Genomic_DNA"/>
</dbReference>
<dbReference type="InterPro" id="IPR036291">
    <property type="entry name" value="NAD(P)-bd_dom_sf"/>
</dbReference>
<dbReference type="SUPFAM" id="SSF51735">
    <property type="entry name" value="NAD(P)-binding Rossmann-fold domains"/>
    <property type="match status" value="1"/>
</dbReference>
<keyword evidence="5" id="KW-0521">NADP</keyword>
<keyword evidence="16" id="KW-1185">Reference proteome</keyword>
<keyword evidence="9" id="KW-0496">Mitochondrion</keyword>
<name>A0A8H4C4P7_COLGL</name>
<dbReference type="GO" id="GO:0141148">
    <property type="term" value="F:enoyl-[acyl-carrier-protein] reductase (NADPH) activity"/>
    <property type="evidence" value="ECO:0007669"/>
    <property type="project" value="UniProtKB-EC"/>
</dbReference>
<dbReference type="Pfam" id="PF08240">
    <property type="entry name" value="ADH_N"/>
    <property type="match status" value="1"/>
</dbReference>
<comment type="catalytic activity">
    <reaction evidence="12">
        <text>a 2,3-saturated acyl-[ACP] + NADP(+) = a (2E)-enoyl-[ACP] + NADPH + H(+)</text>
        <dbReference type="Rhea" id="RHEA:22564"/>
        <dbReference type="Rhea" id="RHEA-COMP:9925"/>
        <dbReference type="Rhea" id="RHEA-COMP:9926"/>
        <dbReference type="ChEBI" id="CHEBI:15378"/>
        <dbReference type="ChEBI" id="CHEBI:57783"/>
        <dbReference type="ChEBI" id="CHEBI:58349"/>
        <dbReference type="ChEBI" id="CHEBI:78784"/>
        <dbReference type="ChEBI" id="CHEBI:78785"/>
        <dbReference type="EC" id="1.3.1.104"/>
    </reaction>
</comment>
<evidence type="ECO:0000256" key="7">
    <source>
        <dbReference type="ARBA" id="ARBA00023002"/>
    </source>
</evidence>
<evidence type="ECO:0000313" key="15">
    <source>
        <dbReference type="EMBL" id="KAF3797394.1"/>
    </source>
</evidence>
<evidence type="ECO:0000256" key="2">
    <source>
        <dbReference type="ARBA" id="ARBA00010371"/>
    </source>
</evidence>
<comment type="similarity">
    <text evidence="2">Belongs to the zinc-containing alcohol dehydrogenase family. Quinone oxidoreductase subfamily.</text>
</comment>
<dbReference type="Proteomes" id="UP000613401">
    <property type="component" value="Unassembled WGS sequence"/>
</dbReference>
<dbReference type="Gene3D" id="3.90.180.10">
    <property type="entry name" value="Medium-chain alcohol dehydrogenases, catalytic domain"/>
    <property type="match status" value="1"/>
</dbReference>
<feature type="compositionally biased region" description="Pro residues" evidence="13">
    <location>
        <begin position="25"/>
        <end position="42"/>
    </location>
</feature>
<dbReference type="GO" id="GO:0006633">
    <property type="term" value="P:fatty acid biosynthetic process"/>
    <property type="evidence" value="ECO:0007669"/>
    <property type="project" value="UniProtKB-KW"/>
</dbReference>
<evidence type="ECO:0000256" key="9">
    <source>
        <dbReference type="ARBA" id="ARBA00023128"/>
    </source>
</evidence>
<feature type="compositionally biased region" description="Polar residues" evidence="13">
    <location>
        <begin position="73"/>
        <end position="85"/>
    </location>
</feature>
<dbReference type="AlphaFoldDB" id="A0A8H4C4P7"/>
<keyword evidence="3" id="KW-0444">Lipid biosynthesis</keyword>
<reference evidence="15" key="1">
    <citation type="journal article" date="2020" name="Phytopathology">
        <title>Genome sequence and comparative analysis of Colletotrichum gloeosporioides isolated from Liriodendron leaves.</title>
        <authorList>
            <person name="Fu F.F."/>
            <person name="Hao Z."/>
            <person name="Wang P."/>
            <person name="Lu Y."/>
            <person name="Xue L.J."/>
            <person name="Wei G."/>
            <person name="Tian Y."/>
            <person name="Baishi H."/>
            <person name="Xu H."/>
            <person name="Shi J."/>
            <person name="Cheng T."/>
            <person name="Wang G."/>
            <person name="Yi Y."/>
            <person name="Chen J."/>
        </authorList>
    </citation>
    <scope>NUCLEOTIDE SEQUENCE</scope>
    <source>
        <strain evidence="15">Lc1</strain>
    </source>
</reference>
<reference evidence="15" key="2">
    <citation type="submission" date="2020-03" db="EMBL/GenBank/DDBJ databases">
        <authorList>
            <person name="Fu F.-F."/>
            <person name="Chen J."/>
        </authorList>
    </citation>
    <scope>NUCLEOTIDE SEQUENCE</scope>
    <source>
        <strain evidence="15">Lc1</strain>
    </source>
</reference>
<feature type="region of interest" description="Disordered" evidence="13">
    <location>
        <begin position="1"/>
        <end position="162"/>
    </location>
</feature>
<evidence type="ECO:0000256" key="6">
    <source>
        <dbReference type="ARBA" id="ARBA00022946"/>
    </source>
</evidence>
<dbReference type="InterPro" id="IPR011032">
    <property type="entry name" value="GroES-like_sf"/>
</dbReference>
<dbReference type="InterPro" id="IPR013149">
    <property type="entry name" value="ADH-like_C"/>
</dbReference>
<evidence type="ECO:0000256" key="13">
    <source>
        <dbReference type="SAM" id="MobiDB-lite"/>
    </source>
</evidence>
<feature type="compositionally biased region" description="Basic and acidic residues" evidence="13">
    <location>
        <begin position="46"/>
        <end position="64"/>
    </location>
</feature>
<dbReference type="PANTHER" id="PTHR43981:SF2">
    <property type="entry name" value="ENOYL-[ACYL-CARRIER-PROTEIN] REDUCTASE, MITOCHONDRIAL"/>
    <property type="match status" value="1"/>
</dbReference>
<evidence type="ECO:0000256" key="10">
    <source>
        <dbReference type="ARBA" id="ARBA00023160"/>
    </source>
</evidence>
<proteinExistence type="inferred from homology"/>
<dbReference type="PANTHER" id="PTHR43981">
    <property type="entry name" value="ENOYL-[ACYL-CARRIER-PROTEIN] REDUCTASE, MITOCHONDRIAL"/>
    <property type="match status" value="1"/>
</dbReference>
<evidence type="ECO:0000256" key="3">
    <source>
        <dbReference type="ARBA" id="ARBA00022516"/>
    </source>
</evidence>
<comment type="caution">
    <text evidence="15">The sequence shown here is derived from an EMBL/GenBank/DDBJ whole genome shotgun (WGS) entry which is preliminary data.</text>
</comment>
<dbReference type="CDD" id="cd08290">
    <property type="entry name" value="ETR"/>
    <property type="match status" value="1"/>
</dbReference>
<keyword evidence="10" id="KW-0275">Fatty acid biosynthesis</keyword>
<feature type="domain" description="Enoyl reductase (ER)" evidence="14">
    <location>
        <begin position="251"/>
        <end position="606"/>
    </location>
</feature>
<dbReference type="RefSeq" id="XP_045256558.1">
    <property type="nucleotide sequence ID" value="XM_045409313.1"/>
</dbReference>
<accession>A0A8H4C4P7</accession>
<dbReference type="SMART" id="SM00829">
    <property type="entry name" value="PKS_ER"/>
    <property type="match status" value="1"/>
</dbReference>
<evidence type="ECO:0000256" key="1">
    <source>
        <dbReference type="ARBA" id="ARBA00004173"/>
    </source>
</evidence>